<dbReference type="GO" id="GO:0005886">
    <property type="term" value="C:plasma membrane"/>
    <property type="evidence" value="ECO:0007669"/>
    <property type="project" value="UniProtKB-SubCell"/>
</dbReference>
<keyword evidence="5 8" id="KW-0812">Transmembrane</keyword>
<dbReference type="SUPFAM" id="SSF81345">
    <property type="entry name" value="ABC transporter involved in vitamin B12 uptake, BtuC"/>
    <property type="match status" value="1"/>
</dbReference>
<name>A0A379JH62_9NOCA</name>
<dbReference type="AlphaFoldDB" id="A0A379JH62"/>
<feature type="transmembrane region" description="Helical" evidence="8">
    <location>
        <begin position="166"/>
        <end position="187"/>
    </location>
</feature>
<comment type="similarity">
    <text evidence="2">Belongs to the binding-protein-dependent transport system permease family. FecCD subfamily.</text>
</comment>
<evidence type="ECO:0000313" key="9">
    <source>
        <dbReference type="EMBL" id="SUD47800.1"/>
    </source>
</evidence>
<dbReference type="STRING" id="1406858.GCA_000710895_01900"/>
<evidence type="ECO:0000256" key="7">
    <source>
        <dbReference type="ARBA" id="ARBA00023136"/>
    </source>
</evidence>
<dbReference type="EMBL" id="UGRY01000003">
    <property type="protein sequence ID" value="SUD47800.1"/>
    <property type="molecule type" value="Genomic_DNA"/>
</dbReference>
<dbReference type="Pfam" id="PF01032">
    <property type="entry name" value="FecCD"/>
    <property type="match status" value="1"/>
</dbReference>
<dbReference type="Gene3D" id="1.10.3470.10">
    <property type="entry name" value="ABC transporter involved in vitamin B12 uptake, BtuC"/>
    <property type="match status" value="1"/>
</dbReference>
<evidence type="ECO:0000256" key="6">
    <source>
        <dbReference type="ARBA" id="ARBA00022989"/>
    </source>
</evidence>
<accession>A0A379JH62</accession>
<dbReference type="InterPro" id="IPR000522">
    <property type="entry name" value="ABC_transptr_permease_BtuC"/>
</dbReference>
<feature type="transmembrane region" description="Helical" evidence="8">
    <location>
        <begin position="296"/>
        <end position="318"/>
    </location>
</feature>
<comment type="subcellular location">
    <subcellularLocation>
        <location evidence="1">Cell membrane</location>
        <topology evidence="1">Multi-pass membrane protein</topology>
    </subcellularLocation>
</comment>
<feature type="transmembrane region" description="Helical" evidence="8">
    <location>
        <begin position="257"/>
        <end position="284"/>
    </location>
</feature>
<keyword evidence="10" id="KW-1185">Reference proteome</keyword>
<gene>
    <name evidence="9" type="primary">fepD</name>
    <name evidence="9" type="ORF">NCTC1934_05124</name>
</gene>
<organism evidence="9 10">
    <name type="scientific">Nocardia otitidiscaviarum</name>
    <dbReference type="NCBI Taxonomy" id="1823"/>
    <lineage>
        <taxon>Bacteria</taxon>
        <taxon>Bacillati</taxon>
        <taxon>Actinomycetota</taxon>
        <taxon>Actinomycetes</taxon>
        <taxon>Mycobacteriales</taxon>
        <taxon>Nocardiaceae</taxon>
        <taxon>Nocardia</taxon>
    </lineage>
</organism>
<feature type="transmembrane region" description="Helical" evidence="8">
    <location>
        <begin position="28"/>
        <end position="59"/>
    </location>
</feature>
<feature type="transmembrane region" description="Helical" evidence="8">
    <location>
        <begin position="80"/>
        <end position="98"/>
    </location>
</feature>
<feature type="transmembrane region" description="Helical" evidence="8">
    <location>
        <begin position="208"/>
        <end position="229"/>
    </location>
</feature>
<evidence type="ECO:0000256" key="5">
    <source>
        <dbReference type="ARBA" id="ARBA00022692"/>
    </source>
</evidence>
<dbReference type="FunFam" id="1.10.3470.10:FF:000001">
    <property type="entry name" value="Vitamin B12 ABC transporter permease BtuC"/>
    <property type="match status" value="1"/>
</dbReference>
<reference evidence="9 10" key="1">
    <citation type="submission" date="2018-06" db="EMBL/GenBank/DDBJ databases">
        <authorList>
            <consortium name="Pathogen Informatics"/>
            <person name="Doyle S."/>
        </authorList>
    </citation>
    <scope>NUCLEOTIDE SEQUENCE [LARGE SCALE GENOMIC DNA]</scope>
    <source>
        <strain evidence="9 10">NCTC1934</strain>
    </source>
</reference>
<dbReference type="GO" id="GO:0033214">
    <property type="term" value="P:siderophore-iron import into cell"/>
    <property type="evidence" value="ECO:0007669"/>
    <property type="project" value="TreeGrafter"/>
</dbReference>
<evidence type="ECO:0000256" key="2">
    <source>
        <dbReference type="ARBA" id="ARBA00007935"/>
    </source>
</evidence>
<proteinExistence type="inferred from homology"/>
<dbReference type="RefSeq" id="WP_039819249.1">
    <property type="nucleotide sequence ID" value="NZ_UGRY01000003.1"/>
</dbReference>
<evidence type="ECO:0000313" key="10">
    <source>
        <dbReference type="Proteomes" id="UP000255467"/>
    </source>
</evidence>
<keyword evidence="7 8" id="KW-0472">Membrane</keyword>
<sequence length="350" mass="35903">MDRPRESLSTASDAPAIAAAPTRHWRGWLAAGAVLALVCLFSLLIGAKSIAVGEVWAALWHGGDSSDRLIVTEYRLPRTLLGLLAGIALGVAGCLMQGLTRNPLADPGLLGINAGAAFAITVAVAFLGVTDIASYVWFGFIGAALIALVVYRLGTAGRQGADPVRLTLAGVAVTAVLTGLTKGLILLNAKAFDEMRQWDSGSLTGRGYDIIAGAAPFIAVGLVAAVIAARSLNAVALGDDLAHALGVRVTRTRLLTAAALTLLCGTATAAVGPITFIGLAVPHIARWIVGPDQRWIIAYSLLLAPTLVLGADVLGRILIPGDEVPAGLVTAFLGAPVLIWLARRARAGAA</sequence>
<evidence type="ECO:0000256" key="8">
    <source>
        <dbReference type="SAM" id="Phobius"/>
    </source>
</evidence>
<keyword evidence="4" id="KW-1003">Cell membrane</keyword>
<dbReference type="PANTHER" id="PTHR30472:SF1">
    <property type="entry name" value="FE(3+) DICITRATE TRANSPORT SYSTEM PERMEASE PROTEIN FECC-RELATED"/>
    <property type="match status" value="1"/>
</dbReference>
<dbReference type="GO" id="GO:0022857">
    <property type="term" value="F:transmembrane transporter activity"/>
    <property type="evidence" value="ECO:0007669"/>
    <property type="project" value="InterPro"/>
</dbReference>
<feature type="transmembrane region" description="Helical" evidence="8">
    <location>
        <begin position="110"/>
        <end position="128"/>
    </location>
</feature>
<evidence type="ECO:0000256" key="3">
    <source>
        <dbReference type="ARBA" id="ARBA00022448"/>
    </source>
</evidence>
<dbReference type="InterPro" id="IPR037294">
    <property type="entry name" value="ABC_BtuC-like"/>
</dbReference>
<dbReference type="Proteomes" id="UP000255467">
    <property type="component" value="Unassembled WGS sequence"/>
</dbReference>
<keyword evidence="6 8" id="KW-1133">Transmembrane helix</keyword>
<evidence type="ECO:0000256" key="1">
    <source>
        <dbReference type="ARBA" id="ARBA00004651"/>
    </source>
</evidence>
<dbReference type="OrthoDB" id="9782305at2"/>
<feature type="transmembrane region" description="Helical" evidence="8">
    <location>
        <begin position="135"/>
        <end position="154"/>
    </location>
</feature>
<feature type="transmembrane region" description="Helical" evidence="8">
    <location>
        <begin position="324"/>
        <end position="342"/>
    </location>
</feature>
<dbReference type="CDD" id="cd06550">
    <property type="entry name" value="TM_ABC_iron-siderophores_like"/>
    <property type="match status" value="1"/>
</dbReference>
<evidence type="ECO:0000256" key="4">
    <source>
        <dbReference type="ARBA" id="ARBA00022475"/>
    </source>
</evidence>
<dbReference type="PANTHER" id="PTHR30472">
    <property type="entry name" value="FERRIC ENTEROBACTIN TRANSPORT SYSTEM PERMEASE PROTEIN"/>
    <property type="match status" value="1"/>
</dbReference>
<protein>
    <submittedName>
        <fullName evidence="9">Ferric enterobactin transport system permease protein fepD</fullName>
    </submittedName>
</protein>
<keyword evidence="3" id="KW-0813">Transport</keyword>